<dbReference type="AlphaFoldDB" id="A0A376G5P9"/>
<dbReference type="EMBL" id="RHPO01000006">
    <property type="protein sequence ID" value="RRT92883.1"/>
    <property type="molecule type" value="Genomic_DNA"/>
</dbReference>
<evidence type="ECO:0000313" key="3">
    <source>
        <dbReference type="EMBL" id="STD55999.1"/>
    </source>
</evidence>
<evidence type="ECO:0000313" key="5">
    <source>
        <dbReference type="Proteomes" id="UP000267844"/>
    </source>
</evidence>
<reference evidence="3 4" key="1">
    <citation type="submission" date="2018-06" db="EMBL/GenBank/DDBJ databases">
        <authorList>
            <consortium name="Pathogen Informatics"/>
            <person name="Doyle S."/>
        </authorList>
    </citation>
    <scope>NUCLEOTIDE SEQUENCE [LARGE SCALE GENOMIC DNA]</scope>
    <source>
        <strain evidence="3 4">NCTC13456</strain>
    </source>
</reference>
<accession>A0A376G5P9</accession>
<feature type="transmembrane region" description="Helical" evidence="1">
    <location>
        <begin position="79"/>
        <end position="99"/>
    </location>
</feature>
<evidence type="ECO:0000313" key="2">
    <source>
        <dbReference type="EMBL" id="RRT92883.1"/>
    </source>
</evidence>
<keyword evidence="1" id="KW-1133">Transmembrane helix</keyword>
<reference evidence="2 5" key="2">
    <citation type="submission" date="2018-10" db="EMBL/GenBank/DDBJ databases">
        <title>Transmission dynamics of multidrug resistant bacteria on intensive care unit surfaces.</title>
        <authorList>
            <person name="D'Souza A.W."/>
            <person name="Potter R.F."/>
            <person name="Wallace M."/>
            <person name="Shupe A."/>
            <person name="Patel S."/>
            <person name="Sun S."/>
            <person name="Gul D."/>
            <person name="Kwon J.H."/>
            <person name="Andleeb S."/>
            <person name="Burnham C.-A.D."/>
            <person name="Dantas G."/>
        </authorList>
    </citation>
    <scope>NUCLEOTIDE SEQUENCE [LARGE SCALE GENOMIC DNA]</scope>
    <source>
        <strain evidence="2 5">WF_348</strain>
    </source>
</reference>
<proteinExistence type="predicted"/>
<evidence type="ECO:0000313" key="4">
    <source>
        <dbReference type="Proteomes" id="UP000254737"/>
    </source>
</evidence>
<dbReference type="EMBL" id="UFXS01000001">
    <property type="protein sequence ID" value="STD55999.1"/>
    <property type="molecule type" value="Genomic_DNA"/>
</dbReference>
<keyword evidence="1" id="KW-0472">Membrane</keyword>
<dbReference type="Proteomes" id="UP000267844">
    <property type="component" value="Unassembled WGS sequence"/>
</dbReference>
<evidence type="ECO:0000256" key="1">
    <source>
        <dbReference type="SAM" id="Phobius"/>
    </source>
</evidence>
<dbReference type="RefSeq" id="WP_115000272.1">
    <property type="nucleotide sequence ID" value="NZ_JAAGKM010000091.1"/>
</dbReference>
<organism evidence="3 4">
    <name type="scientific">Empedobacter falsenii</name>
    <dbReference type="NCBI Taxonomy" id="343874"/>
    <lineage>
        <taxon>Bacteria</taxon>
        <taxon>Pseudomonadati</taxon>
        <taxon>Bacteroidota</taxon>
        <taxon>Flavobacteriia</taxon>
        <taxon>Flavobacteriales</taxon>
        <taxon>Weeksellaceae</taxon>
        <taxon>Empedobacter</taxon>
    </lineage>
</organism>
<sequence>MKYINYFLLFLSTIISIFLFFVSANQIEVVPNKNEGYKGEQIMLIEKSNDIQFVKNIAETSVDKYDGMYNQLSDFAAKMNTWIILLFILQLAMGVLFFLQFRKNKKSQVNTRLT</sequence>
<keyword evidence="1" id="KW-0812">Transmembrane</keyword>
<dbReference type="STRING" id="343874.GCA_000805695_00984"/>
<dbReference type="Proteomes" id="UP000254737">
    <property type="component" value="Unassembled WGS sequence"/>
</dbReference>
<gene>
    <name evidence="2" type="ORF">EGI89_04785</name>
    <name evidence="3" type="ORF">NCTC13456_01979</name>
</gene>
<name>A0A376G5P9_9FLAO</name>
<protein>
    <submittedName>
        <fullName evidence="3">Uncharacterized protein</fullName>
    </submittedName>
</protein>